<proteinExistence type="predicted"/>
<dbReference type="AlphaFoldDB" id="A0AAN6M8G1"/>
<reference evidence="2" key="2">
    <citation type="submission" date="2023-05" db="EMBL/GenBank/DDBJ databases">
        <authorList>
            <consortium name="Lawrence Berkeley National Laboratory"/>
            <person name="Steindorff A."/>
            <person name="Hensen N."/>
            <person name="Bonometti L."/>
            <person name="Westerberg I."/>
            <person name="Brannstrom I.O."/>
            <person name="Guillou S."/>
            <person name="Cros-Aarteil S."/>
            <person name="Calhoun S."/>
            <person name="Haridas S."/>
            <person name="Kuo A."/>
            <person name="Mondo S."/>
            <person name="Pangilinan J."/>
            <person name="Riley R."/>
            <person name="Labutti K."/>
            <person name="Andreopoulos B."/>
            <person name="Lipzen A."/>
            <person name="Chen C."/>
            <person name="Yanf M."/>
            <person name="Daum C."/>
            <person name="Ng V."/>
            <person name="Clum A."/>
            <person name="Ohm R."/>
            <person name="Martin F."/>
            <person name="Silar P."/>
            <person name="Natvig D."/>
            <person name="Lalanne C."/>
            <person name="Gautier V."/>
            <person name="Ament-Velasquez S.L."/>
            <person name="Kruys A."/>
            <person name="Hutchinson M.I."/>
            <person name="Powell A.J."/>
            <person name="Barry K."/>
            <person name="Miller A.N."/>
            <person name="Grigoriev I.V."/>
            <person name="Debuchy R."/>
            <person name="Gladieux P."/>
            <person name="Thoren M.H."/>
            <person name="Johannesson H."/>
        </authorList>
    </citation>
    <scope>NUCLEOTIDE SEQUENCE</scope>
    <source>
        <strain evidence="2">CBS 103.79</strain>
    </source>
</reference>
<evidence type="ECO:0000313" key="3">
    <source>
        <dbReference type="Proteomes" id="UP001303889"/>
    </source>
</evidence>
<accession>A0AAN6M8G1</accession>
<dbReference type="Proteomes" id="UP001303889">
    <property type="component" value="Unassembled WGS sequence"/>
</dbReference>
<gene>
    <name evidence="2" type="ORF">C8A05DRAFT_40044</name>
</gene>
<feature type="region of interest" description="Disordered" evidence="1">
    <location>
        <begin position="182"/>
        <end position="222"/>
    </location>
</feature>
<protein>
    <submittedName>
        <fullName evidence="2">Uncharacterized protein</fullName>
    </submittedName>
</protein>
<feature type="non-terminal residue" evidence="2">
    <location>
        <position position="222"/>
    </location>
</feature>
<organism evidence="2 3">
    <name type="scientific">Staphylotrichum tortipilum</name>
    <dbReference type="NCBI Taxonomy" id="2831512"/>
    <lineage>
        <taxon>Eukaryota</taxon>
        <taxon>Fungi</taxon>
        <taxon>Dikarya</taxon>
        <taxon>Ascomycota</taxon>
        <taxon>Pezizomycotina</taxon>
        <taxon>Sordariomycetes</taxon>
        <taxon>Sordariomycetidae</taxon>
        <taxon>Sordariales</taxon>
        <taxon>Chaetomiaceae</taxon>
        <taxon>Staphylotrichum</taxon>
    </lineage>
</organism>
<feature type="compositionally biased region" description="Low complexity" evidence="1">
    <location>
        <begin position="205"/>
        <end position="222"/>
    </location>
</feature>
<sequence>MAQTSTTRTTRKVVMRPGGDPMQVTETEQHIVVKKTVWTRVLTGGKKAVAASNWKYHITNPGQAVKRIIPHSAKEGKDSCGYNMSYYRKTFLLLNRQTQVNLYIGGLAPKMTENEVKTLRKSGLQFNRPKPYMPERVMYDAHVSPSGHRAAPRDLIADSKDAKRAAAAGNPDALPAFLTPAAATKIQAQEQHQAGRPTKLQPKVQQHPQPQRSPQQQQQQQQ</sequence>
<keyword evidence="3" id="KW-1185">Reference proteome</keyword>
<feature type="region of interest" description="Disordered" evidence="1">
    <location>
        <begin position="1"/>
        <end position="21"/>
    </location>
</feature>
<reference evidence="2" key="1">
    <citation type="journal article" date="2023" name="Mol. Phylogenet. Evol.">
        <title>Genome-scale phylogeny and comparative genomics of the fungal order Sordariales.</title>
        <authorList>
            <person name="Hensen N."/>
            <person name="Bonometti L."/>
            <person name="Westerberg I."/>
            <person name="Brannstrom I.O."/>
            <person name="Guillou S."/>
            <person name="Cros-Aarteil S."/>
            <person name="Calhoun S."/>
            <person name="Haridas S."/>
            <person name="Kuo A."/>
            <person name="Mondo S."/>
            <person name="Pangilinan J."/>
            <person name="Riley R."/>
            <person name="LaButti K."/>
            <person name="Andreopoulos B."/>
            <person name="Lipzen A."/>
            <person name="Chen C."/>
            <person name="Yan M."/>
            <person name="Daum C."/>
            <person name="Ng V."/>
            <person name="Clum A."/>
            <person name="Steindorff A."/>
            <person name="Ohm R.A."/>
            <person name="Martin F."/>
            <person name="Silar P."/>
            <person name="Natvig D.O."/>
            <person name="Lalanne C."/>
            <person name="Gautier V."/>
            <person name="Ament-Velasquez S.L."/>
            <person name="Kruys A."/>
            <person name="Hutchinson M.I."/>
            <person name="Powell A.J."/>
            <person name="Barry K."/>
            <person name="Miller A.N."/>
            <person name="Grigoriev I.V."/>
            <person name="Debuchy R."/>
            <person name="Gladieux P."/>
            <person name="Hiltunen Thoren M."/>
            <person name="Johannesson H."/>
        </authorList>
    </citation>
    <scope>NUCLEOTIDE SEQUENCE</scope>
    <source>
        <strain evidence="2">CBS 103.79</strain>
    </source>
</reference>
<dbReference type="EMBL" id="MU856667">
    <property type="protein sequence ID" value="KAK3896425.1"/>
    <property type="molecule type" value="Genomic_DNA"/>
</dbReference>
<evidence type="ECO:0000256" key="1">
    <source>
        <dbReference type="SAM" id="MobiDB-lite"/>
    </source>
</evidence>
<comment type="caution">
    <text evidence="2">The sequence shown here is derived from an EMBL/GenBank/DDBJ whole genome shotgun (WGS) entry which is preliminary data.</text>
</comment>
<evidence type="ECO:0000313" key="2">
    <source>
        <dbReference type="EMBL" id="KAK3896425.1"/>
    </source>
</evidence>
<name>A0AAN6M8G1_9PEZI</name>